<dbReference type="PANTHER" id="PTHR42966">
    <property type="entry name" value="N-ACETYLNEURAMINATE SYNTHASE"/>
    <property type="match status" value="1"/>
</dbReference>
<gene>
    <name evidence="2" type="primary">neuB</name>
</gene>
<dbReference type="InterPro" id="IPR051690">
    <property type="entry name" value="PseI-like"/>
</dbReference>
<keyword evidence="2" id="KW-0808">Transferase</keyword>
<evidence type="ECO:0000259" key="1">
    <source>
        <dbReference type="Pfam" id="PF03102"/>
    </source>
</evidence>
<dbReference type="InterPro" id="IPR013132">
    <property type="entry name" value="PseI/NeuA/B-like_N"/>
</dbReference>
<dbReference type="AlphaFoldDB" id="A0A075FFW7"/>
<sequence length="313" mass="35821">MTKIIAELCQNHNGDVNILKDMIWRAADSGASHVKMQTIFSEDLTFRERFEEGITSNGVVKSIKRPYSPEFERLSKLDLGFDTHALFIDECSSAGVIPLTTVFNRRRLESIIELGFKEIKIASYDCASFPLINDLKNKFNHIYVSTGATHDSEIETTADILSDQNFSFLHCVTIYPTPVDKLNLNRIDYLRQFTDSVGFSDHTRSSQHGIDPDIVALWKDADVIERHFTILDSSQTKDGPVSVNPEQLKNIVDYSKYSHDELFKLVENIPDYDKMLGSKTHSLSEEELLNRDYYRGRFASKINGKTIYNWEES</sequence>
<accession>A0A075FFW7</accession>
<protein>
    <submittedName>
        <fullName evidence="2">N-acetylneuraminate synthase (NeuB)</fullName>
        <ecNumber evidence="2">2.5.1.56</ecNumber>
    </submittedName>
</protein>
<proteinExistence type="predicted"/>
<dbReference type="Pfam" id="PF03102">
    <property type="entry name" value="NeuB"/>
    <property type="match status" value="1"/>
</dbReference>
<feature type="domain" description="PseI/NeuA/B-like" evidence="1">
    <location>
        <begin position="22"/>
        <end position="255"/>
    </location>
</feature>
<dbReference type="InterPro" id="IPR013785">
    <property type="entry name" value="Aldolase_TIM"/>
</dbReference>
<dbReference type="PANTHER" id="PTHR42966:SF1">
    <property type="entry name" value="SIALIC ACID SYNTHASE"/>
    <property type="match status" value="1"/>
</dbReference>
<name>A0A075FFW7_9ARCH</name>
<organism evidence="2">
    <name type="scientific">uncultured marine thaumarchaeote AD1000_01_F04</name>
    <dbReference type="NCBI Taxonomy" id="1455879"/>
    <lineage>
        <taxon>Archaea</taxon>
        <taxon>Nitrososphaerota</taxon>
        <taxon>environmental samples</taxon>
    </lineage>
</organism>
<dbReference type="EMBL" id="KF900302">
    <property type="protein sequence ID" value="AIE90235.1"/>
    <property type="molecule type" value="Genomic_DNA"/>
</dbReference>
<dbReference type="EC" id="2.5.1.56" evidence="2"/>
<evidence type="ECO:0000313" key="2">
    <source>
        <dbReference type="EMBL" id="AIE90235.1"/>
    </source>
</evidence>
<reference evidence="2" key="1">
    <citation type="journal article" date="2014" name="Genome Biol. Evol.">
        <title>Pangenome evidence for extensive interdomain horizontal transfer affecting lineage core and shell genes in uncultured planktonic thaumarchaeota and euryarchaeota.</title>
        <authorList>
            <person name="Deschamps P."/>
            <person name="Zivanovic Y."/>
            <person name="Moreira D."/>
            <person name="Rodriguez-Valera F."/>
            <person name="Lopez-Garcia P."/>
        </authorList>
    </citation>
    <scope>NUCLEOTIDE SEQUENCE</scope>
</reference>
<dbReference type="Gene3D" id="3.20.20.70">
    <property type="entry name" value="Aldolase class I"/>
    <property type="match status" value="1"/>
</dbReference>
<dbReference type="GO" id="GO:0047444">
    <property type="term" value="F:N-acylneuraminate-9-phosphate synthase activity"/>
    <property type="evidence" value="ECO:0007669"/>
    <property type="project" value="TreeGrafter"/>
</dbReference>
<dbReference type="GO" id="GO:0050462">
    <property type="term" value="F:N-acetylneuraminate synthase activity"/>
    <property type="evidence" value="ECO:0007669"/>
    <property type="project" value="UniProtKB-EC"/>
</dbReference>
<dbReference type="GO" id="GO:0016051">
    <property type="term" value="P:carbohydrate biosynthetic process"/>
    <property type="evidence" value="ECO:0007669"/>
    <property type="project" value="InterPro"/>
</dbReference>
<dbReference type="SUPFAM" id="SSF51569">
    <property type="entry name" value="Aldolase"/>
    <property type="match status" value="1"/>
</dbReference>